<evidence type="ECO:0000313" key="7">
    <source>
        <dbReference type="Proteomes" id="UP000636938"/>
    </source>
</evidence>
<evidence type="ECO:0000313" key="6">
    <source>
        <dbReference type="EMBL" id="MBD7954558.1"/>
    </source>
</evidence>
<proteinExistence type="inferred from homology"/>
<dbReference type="InterPro" id="IPR036708">
    <property type="entry name" value="BipD-like_sf"/>
</dbReference>
<dbReference type="GO" id="GO:0005576">
    <property type="term" value="C:extracellular region"/>
    <property type="evidence" value="ECO:0007669"/>
    <property type="project" value="UniProtKB-SubCell"/>
</dbReference>
<keyword evidence="5" id="KW-0175">Coiled coil</keyword>
<keyword evidence="4" id="KW-0843">Virulence</keyword>
<dbReference type="Gene3D" id="1.20.1710.10">
    <property type="entry name" value="IpaD-like"/>
    <property type="match status" value="1"/>
</dbReference>
<dbReference type="Proteomes" id="UP000636938">
    <property type="component" value="Unassembled WGS sequence"/>
</dbReference>
<gene>
    <name evidence="6" type="ORF">H9654_10145</name>
</gene>
<evidence type="ECO:0000256" key="3">
    <source>
        <dbReference type="ARBA" id="ARBA00022525"/>
    </source>
</evidence>
<evidence type="ECO:0000256" key="5">
    <source>
        <dbReference type="ARBA" id="ARBA00023054"/>
    </source>
</evidence>
<evidence type="ECO:0000256" key="1">
    <source>
        <dbReference type="ARBA" id="ARBA00004613"/>
    </source>
</evidence>
<dbReference type="SUPFAM" id="SSF140693">
    <property type="entry name" value="IpaD-like"/>
    <property type="match status" value="1"/>
</dbReference>
<keyword evidence="7" id="KW-1185">Reference proteome</keyword>
<comment type="similarity">
    <text evidence="2">Belongs to the invasin protein D family.</text>
</comment>
<keyword evidence="3" id="KW-0964">Secreted</keyword>
<comment type="caution">
    <text evidence="6">The sequence shown here is derived from an EMBL/GenBank/DDBJ whole genome shotgun (WGS) entry which is preliminary data.</text>
</comment>
<dbReference type="Pfam" id="PF06511">
    <property type="entry name" value="T3SS_TC"/>
    <property type="match status" value="1"/>
</dbReference>
<dbReference type="RefSeq" id="WP_191770728.1">
    <property type="nucleotide sequence ID" value="NZ_JACSQS010000009.1"/>
</dbReference>
<dbReference type="AlphaFoldDB" id="A0A8X8FW37"/>
<sequence length="338" mass="36492">MIETSTNPVRNTAVRLPAVGPMAAQVPADADTDAAPVLRSQAAGSAILQHLRQRALGTLPAAEADQHALYLQALHKDEMWVANQQASIVQALGSTPLPRAADDGDADAARIVAQMRELASGLLAEAAVAESNREFFDRIAELLARLDTEWVQKFGDALAEYVEIFARINKAMLLLSAEDALGKPDKDGVVKVKFDALVQALAQIEDELKRNGIGPVFESKDEAEAFLKELGGLHGLTVIKRVGPPPQLETTYQVGVDPALVTSLKEVFEGKTELSATELSALMASKESALEAFNQLNRAFPEKYQQLLRLWDTLQKVLSSSIETMNEANMAAIRNIGG</sequence>
<reference evidence="6 7" key="1">
    <citation type="submission" date="2020-08" db="EMBL/GenBank/DDBJ databases">
        <title>A Genomic Blueprint of the Chicken Gut Microbiome.</title>
        <authorList>
            <person name="Gilroy R."/>
            <person name="Ravi A."/>
            <person name="Getino M."/>
            <person name="Pursley I."/>
            <person name="Horton D.L."/>
            <person name="Alikhan N.-F."/>
            <person name="Baker D."/>
            <person name="Gharbi K."/>
            <person name="Hall N."/>
            <person name="Watson M."/>
            <person name="Adriaenssens E.M."/>
            <person name="Foster-Nyarko E."/>
            <person name="Jarju S."/>
            <person name="Secka A."/>
            <person name="Antonio M."/>
            <person name="Oren A."/>
            <person name="Chaudhuri R."/>
            <person name="La Ragione R.M."/>
            <person name="Hildebrand F."/>
            <person name="Pallen M.J."/>
        </authorList>
    </citation>
    <scope>NUCLEOTIDE SEQUENCE [LARGE SCALE GENOMIC DNA]</scope>
    <source>
        <strain evidence="6 7">Sa5BUN4</strain>
    </source>
</reference>
<comment type="subcellular location">
    <subcellularLocation>
        <location evidence="1">Secreted</location>
    </subcellularLocation>
</comment>
<dbReference type="EMBL" id="JACSQS010000009">
    <property type="protein sequence ID" value="MBD7954558.1"/>
    <property type="molecule type" value="Genomic_DNA"/>
</dbReference>
<evidence type="ECO:0000256" key="4">
    <source>
        <dbReference type="ARBA" id="ARBA00023026"/>
    </source>
</evidence>
<organism evidence="6 7">
    <name type="scientific">Stenotrophomonas lacuserhaii</name>
    <dbReference type="NCBI Taxonomy" id="2760084"/>
    <lineage>
        <taxon>Bacteria</taxon>
        <taxon>Pseudomonadati</taxon>
        <taxon>Pseudomonadota</taxon>
        <taxon>Gammaproteobacteria</taxon>
        <taxon>Lysobacterales</taxon>
        <taxon>Lysobacteraceae</taxon>
        <taxon>Stenotrophomonas</taxon>
    </lineage>
</organism>
<accession>A0A8X8FW37</accession>
<evidence type="ECO:0000256" key="2">
    <source>
        <dbReference type="ARBA" id="ARBA00007741"/>
    </source>
</evidence>
<protein>
    <submittedName>
        <fullName evidence="6">IpaD/SipD/SspD family type III secretion system needle tip protein</fullName>
    </submittedName>
</protein>
<dbReference type="InterPro" id="IPR009483">
    <property type="entry name" value="IpaD/BipD/SipD"/>
</dbReference>
<name>A0A8X8FW37_9GAMM</name>